<dbReference type="Proteomes" id="UP000005336">
    <property type="component" value="Unassembled WGS sequence"/>
</dbReference>
<reference evidence="1 2" key="1">
    <citation type="submission" date="2011-06" db="EMBL/GenBank/DDBJ databases">
        <authorList>
            <person name="Muzny D."/>
            <person name="Qin X."/>
            <person name="Deng J."/>
            <person name="Jiang H."/>
            <person name="Liu Y."/>
            <person name="Qu J."/>
            <person name="Song X.-Z."/>
            <person name="Zhang L."/>
            <person name="Thornton R."/>
            <person name="Coyle M."/>
            <person name="Francisco L."/>
            <person name="Jackson L."/>
            <person name="Javaid M."/>
            <person name="Korchina V."/>
            <person name="Kovar C."/>
            <person name="Mata R."/>
            <person name="Mathew T."/>
            <person name="Ngo R."/>
            <person name="Nguyen L."/>
            <person name="Nguyen N."/>
            <person name="Okwuonu G."/>
            <person name="Ongeri F."/>
            <person name="Pham C."/>
            <person name="Simmons D."/>
            <person name="Wilczek-Boney K."/>
            <person name="Hale W."/>
            <person name="Jakkamsetti A."/>
            <person name="Pham P."/>
            <person name="Ruth R."/>
            <person name="San Lucas F."/>
            <person name="Warren J."/>
            <person name="Zhang J."/>
            <person name="Zhao Z."/>
            <person name="Zhou C."/>
            <person name="Zhu D."/>
            <person name="Lee S."/>
            <person name="Bess C."/>
            <person name="Blankenburg K."/>
            <person name="Forbes L."/>
            <person name="Fu Q."/>
            <person name="Gubbala S."/>
            <person name="Hirani K."/>
            <person name="Jayaseelan J.C."/>
            <person name="Lara F."/>
            <person name="Munidasa M."/>
            <person name="Palculict T."/>
            <person name="Patil S."/>
            <person name="Pu L.-L."/>
            <person name="Saada N."/>
            <person name="Tang L."/>
            <person name="Weissenberger G."/>
            <person name="Zhu Y."/>
            <person name="Hemphill L."/>
            <person name="Shang Y."/>
            <person name="Youmans B."/>
            <person name="Ayvaz T."/>
            <person name="Ross M."/>
            <person name="Santibanez J."/>
            <person name="Aqrawi P."/>
            <person name="Gross S."/>
            <person name="Joshi V."/>
            <person name="Fowler G."/>
            <person name="Nazareth L."/>
            <person name="Reid J."/>
            <person name="Worley K."/>
            <person name="Petrosino J."/>
            <person name="Highlander S."/>
            <person name="Gibbs R."/>
        </authorList>
    </citation>
    <scope>NUCLEOTIDE SEQUENCE [LARGE SCALE GENOMIC DNA]</scope>
    <source>
        <strain evidence="1 2">9715</strain>
    </source>
</reference>
<sequence length="54" mass="6043">MIELTFLAFINVFTIFQAGITRIKQPAAPINLIKTINIIISITITDSYKFTAGR</sequence>
<dbReference type="EMBL" id="AGAZ01000061">
    <property type="protein sequence ID" value="EGZ45215.1"/>
    <property type="molecule type" value="Genomic_DNA"/>
</dbReference>
<proteinExistence type="predicted"/>
<keyword evidence="2" id="KW-1185">Reference proteome</keyword>
<name>G4CRR4_9NEIS</name>
<evidence type="ECO:0000313" key="1">
    <source>
        <dbReference type="EMBL" id="EGZ45215.1"/>
    </source>
</evidence>
<dbReference type="HOGENOM" id="CLU_3045759_0_0_4"/>
<accession>G4CRR4</accession>
<gene>
    <name evidence="1" type="ORF">HMPREF9370_1774</name>
</gene>
<comment type="caution">
    <text evidence="1">The sequence shown here is derived from an EMBL/GenBank/DDBJ whole genome shotgun (WGS) entry which is preliminary data.</text>
</comment>
<evidence type="ECO:0000313" key="2">
    <source>
        <dbReference type="Proteomes" id="UP000005336"/>
    </source>
</evidence>
<organism evidence="1 2">
    <name type="scientific">Neisseria wadsworthii 9715</name>
    <dbReference type="NCBI Taxonomy" id="1030841"/>
    <lineage>
        <taxon>Bacteria</taxon>
        <taxon>Pseudomonadati</taxon>
        <taxon>Pseudomonadota</taxon>
        <taxon>Betaproteobacteria</taxon>
        <taxon>Neisseriales</taxon>
        <taxon>Neisseriaceae</taxon>
        <taxon>Neisseria</taxon>
    </lineage>
</organism>
<protein>
    <submittedName>
        <fullName evidence="1">Uncharacterized protein</fullName>
    </submittedName>
</protein>
<dbReference type="AlphaFoldDB" id="G4CRR4"/>